<gene>
    <name evidence="7" type="ORF">CLMAG_49660</name>
</gene>
<evidence type="ECO:0000313" key="8">
    <source>
        <dbReference type="Proteomes" id="UP000076603"/>
    </source>
</evidence>
<dbReference type="GO" id="GO:0016702">
    <property type="term" value="F:oxidoreductase activity, acting on single donors with incorporation of molecular oxygen, incorporation of two atoms of oxygen"/>
    <property type="evidence" value="ECO:0007669"/>
    <property type="project" value="UniProtKB-ARBA"/>
</dbReference>
<protein>
    <submittedName>
        <fullName evidence="7">LigB family dioxygenase</fullName>
    </submittedName>
</protein>
<evidence type="ECO:0000259" key="6">
    <source>
        <dbReference type="Pfam" id="PF02900"/>
    </source>
</evidence>
<comment type="caution">
    <text evidence="7">The sequence shown here is derived from an EMBL/GenBank/DDBJ whole genome shotgun (WGS) entry which is preliminary data.</text>
</comment>
<comment type="similarity">
    <text evidence="2">Belongs to the DODA-type extradiol aromatic ring-opening dioxygenase family.</text>
</comment>
<dbReference type="Proteomes" id="UP000076603">
    <property type="component" value="Unassembled WGS sequence"/>
</dbReference>
<dbReference type="STRING" id="1121326.CLMAG_49660"/>
<dbReference type="CDD" id="cd07363">
    <property type="entry name" value="45_DOPA_Dioxygenase"/>
    <property type="match status" value="1"/>
</dbReference>
<evidence type="ECO:0000313" key="7">
    <source>
        <dbReference type="EMBL" id="KZL89477.1"/>
    </source>
</evidence>
<feature type="domain" description="Extradiol ring-cleavage dioxygenase class III enzyme subunit B" evidence="6">
    <location>
        <begin position="20"/>
        <end position="248"/>
    </location>
</feature>
<keyword evidence="3" id="KW-0479">Metal-binding</keyword>
<dbReference type="SUPFAM" id="SSF53213">
    <property type="entry name" value="LigB-like"/>
    <property type="match status" value="1"/>
</dbReference>
<keyword evidence="7" id="KW-0223">Dioxygenase</keyword>
<dbReference type="PIRSF" id="PIRSF006157">
    <property type="entry name" value="Doxgns_DODA"/>
    <property type="match status" value="1"/>
</dbReference>
<dbReference type="Pfam" id="PF02900">
    <property type="entry name" value="LigB"/>
    <property type="match status" value="1"/>
</dbReference>
<dbReference type="EMBL" id="LWAE01000008">
    <property type="protein sequence ID" value="KZL89477.1"/>
    <property type="molecule type" value="Genomic_DNA"/>
</dbReference>
<dbReference type="AlphaFoldDB" id="A0A162R5W2"/>
<name>A0A162R5W2_9CLOT</name>
<organism evidence="7 8">
    <name type="scientific">Clostridium magnum DSM 2767</name>
    <dbReference type="NCBI Taxonomy" id="1121326"/>
    <lineage>
        <taxon>Bacteria</taxon>
        <taxon>Bacillati</taxon>
        <taxon>Bacillota</taxon>
        <taxon>Clostridia</taxon>
        <taxon>Eubacteriales</taxon>
        <taxon>Clostridiaceae</taxon>
        <taxon>Clostridium</taxon>
    </lineage>
</organism>
<dbReference type="PANTHER" id="PTHR30096">
    <property type="entry name" value="4,5-DOPA DIOXYGENASE EXTRADIOL-LIKE PROTEIN"/>
    <property type="match status" value="1"/>
</dbReference>
<keyword evidence="4" id="KW-0862">Zinc</keyword>
<dbReference type="PATRIC" id="fig|1121326.3.peg.5031"/>
<dbReference type="Gene3D" id="3.40.830.10">
    <property type="entry name" value="LigB-like"/>
    <property type="match status" value="1"/>
</dbReference>
<keyword evidence="5" id="KW-0560">Oxidoreductase</keyword>
<evidence type="ECO:0000256" key="1">
    <source>
        <dbReference type="ARBA" id="ARBA00001947"/>
    </source>
</evidence>
<comment type="cofactor">
    <cofactor evidence="1">
        <name>Zn(2+)</name>
        <dbReference type="ChEBI" id="CHEBI:29105"/>
    </cofactor>
</comment>
<proteinExistence type="inferred from homology"/>
<dbReference type="RefSeq" id="WP_066628450.1">
    <property type="nucleotide sequence ID" value="NZ_FQXL01000053.1"/>
</dbReference>
<evidence type="ECO:0000256" key="3">
    <source>
        <dbReference type="ARBA" id="ARBA00022723"/>
    </source>
</evidence>
<evidence type="ECO:0000256" key="5">
    <source>
        <dbReference type="ARBA" id="ARBA00023002"/>
    </source>
</evidence>
<sequence length="254" mass="28850">MINSLFLCHGGPTLVIENNEYTNFLKELGEKTKPKAIVVFTAHWENKITTISSIDTCYEMIYDFYGFQEELYSIKYGAKGSPETASKIQQLLKSHGIESKLDTKRGLDHGVWDILYIMYPKANIPVIQVSINPYMAMNRQYDLGEAIKSLGEEDILVIGSGSTVHNLATVDWTAAEPVQWAIDFDNWLIEKVENNDKDALFSYQDLAPYAKRAIPREEHIVPLFIAMGSGQSNEPKLLHRSYAYGTLSYICFQF</sequence>
<dbReference type="GO" id="GO:0008198">
    <property type="term" value="F:ferrous iron binding"/>
    <property type="evidence" value="ECO:0007669"/>
    <property type="project" value="InterPro"/>
</dbReference>
<evidence type="ECO:0000256" key="2">
    <source>
        <dbReference type="ARBA" id="ARBA00007581"/>
    </source>
</evidence>
<dbReference type="GO" id="GO:0008270">
    <property type="term" value="F:zinc ion binding"/>
    <property type="evidence" value="ECO:0007669"/>
    <property type="project" value="InterPro"/>
</dbReference>
<keyword evidence="8" id="KW-1185">Reference proteome</keyword>
<dbReference type="OrthoDB" id="9790889at2"/>
<dbReference type="InterPro" id="IPR014436">
    <property type="entry name" value="Extradiol_dOase_DODA"/>
</dbReference>
<dbReference type="PANTHER" id="PTHR30096:SF0">
    <property type="entry name" value="4,5-DOPA DIOXYGENASE EXTRADIOL-LIKE PROTEIN"/>
    <property type="match status" value="1"/>
</dbReference>
<accession>A0A162R5W2</accession>
<dbReference type="InterPro" id="IPR004183">
    <property type="entry name" value="Xdiol_dOase_suB"/>
</dbReference>
<reference evidence="7 8" key="1">
    <citation type="submission" date="2016-04" db="EMBL/GenBank/DDBJ databases">
        <title>Genome sequence of Clostridium magnum DSM 2767.</title>
        <authorList>
            <person name="Poehlein A."/>
            <person name="Uhlig R."/>
            <person name="Fischer R."/>
            <person name="Bahl H."/>
            <person name="Daniel R."/>
        </authorList>
    </citation>
    <scope>NUCLEOTIDE SEQUENCE [LARGE SCALE GENOMIC DNA]</scope>
    <source>
        <strain evidence="7 8">DSM 2767</strain>
    </source>
</reference>
<evidence type="ECO:0000256" key="4">
    <source>
        <dbReference type="ARBA" id="ARBA00022833"/>
    </source>
</evidence>